<keyword evidence="1" id="KW-1133">Transmembrane helix</keyword>
<dbReference type="Proteomes" id="UP001206548">
    <property type="component" value="Unassembled WGS sequence"/>
</dbReference>
<gene>
    <name evidence="3" type="ORF">NXS10_07345</name>
</gene>
<keyword evidence="4" id="KW-1185">Reference proteome</keyword>
<name>A0ABT2F8G9_9STRE</name>
<dbReference type="RefSeq" id="WP_259139156.1">
    <property type="nucleotide sequence ID" value="NZ_JANUXX010000008.1"/>
</dbReference>
<feature type="transmembrane region" description="Helical" evidence="1">
    <location>
        <begin position="54"/>
        <end position="80"/>
    </location>
</feature>
<dbReference type="PANTHER" id="PTHR14969:SF13">
    <property type="entry name" value="AT30094P"/>
    <property type="match status" value="1"/>
</dbReference>
<feature type="domain" description="Phosphatidic acid phosphatase type 2/haloperoxidase" evidence="2">
    <location>
        <begin position="87"/>
        <end position="199"/>
    </location>
</feature>
<dbReference type="SMART" id="SM00014">
    <property type="entry name" value="acidPPc"/>
    <property type="match status" value="1"/>
</dbReference>
<dbReference type="SUPFAM" id="SSF48317">
    <property type="entry name" value="Acid phosphatase/Vanadium-dependent haloperoxidase"/>
    <property type="match status" value="1"/>
</dbReference>
<sequence>MNKRQQCWVRASFALVAFVMLGYLVKFYPEVLQPFDTKIQSAIRGNLPLPLTTFFKAITVIGNTGTQIVIAITAVLSLFLKKWYAEALYVMANSIFVAICILSLKYIYQRPRPSISHLVHASGYSFPSGHSMGTFLIIGSFLVICFQRLNSKVVKWTVAIFLGLLIVCIGLSRIYLGVHYPTDVIAGFVLAYGIHNLCFPYYAQKRFEWRFQSKQK</sequence>
<feature type="transmembrane region" description="Helical" evidence="1">
    <location>
        <begin position="158"/>
        <end position="178"/>
    </location>
</feature>
<accession>A0ABT2F8G9</accession>
<dbReference type="Pfam" id="PF01569">
    <property type="entry name" value="PAP2"/>
    <property type="match status" value="1"/>
</dbReference>
<dbReference type="InterPro" id="IPR036938">
    <property type="entry name" value="PAP2/HPO_sf"/>
</dbReference>
<evidence type="ECO:0000256" key="1">
    <source>
        <dbReference type="SAM" id="Phobius"/>
    </source>
</evidence>
<dbReference type="Gene3D" id="1.20.144.10">
    <property type="entry name" value="Phosphatidic acid phosphatase type 2/haloperoxidase"/>
    <property type="match status" value="1"/>
</dbReference>
<feature type="transmembrane region" description="Helical" evidence="1">
    <location>
        <begin position="87"/>
        <end position="108"/>
    </location>
</feature>
<dbReference type="EMBL" id="JANUXX010000008">
    <property type="protein sequence ID" value="MCS4488768.1"/>
    <property type="molecule type" value="Genomic_DNA"/>
</dbReference>
<feature type="transmembrane region" description="Helical" evidence="1">
    <location>
        <begin position="128"/>
        <end position="146"/>
    </location>
</feature>
<feature type="transmembrane region" description="Helical" evidence="1">
    <location>
        <begin position="184"/>
        <end position="203"/>
    </location>
</feature>
<evidence type="ECO:0000313" key="3">
    <source>
        <dbReference type="EMBL" id="MCS4488768.1"/>
    </source>
</evidence>
<proteinExistence type="predicted"/>
<evidence type="ECO:0000313" key="4">
    <source>
        <dbReference type="Proteomes" id="UP001206548"/>
    </source>
</evidence>
<evidence type="ECO:0000259" key="2">
    <source>
        <dbReference type="SMART" id="SM00014"/>
    </source>
</evidence>
<feature type="transmembrane region" description="Helical" evidence="1">
    <location>
        <begin position="7"/>
        <end position="25"/>
    </location>
</feature>
<protein>
    <submittedName>
        <fullName evidence="3">Phosphatase PAP2 family protein</fullName>
    </submittedName>
</protein>
<reference evidence="3 4" key="1">
    <citation type="journal article" date="2023" name="Int. J. Syst. Evol. Microbiol.">
        <title>Streptococcus sciuri sp. nov., Staphylococcus marylandisciuri sp. nov. and Staphylococcus americanisciuri sp. nov., isolated from faeces of eastern grey squirrel (Sciurus carolinensis).</title>
        <authorList>
            <person name="Volokhov D.V."/>
            <person name="Zagorodnyaya T.A."/>
            <person name="Furtak V.A."/>
            <person name="Nattanmai G."/>
            <person name="Randall L."/>
            <person name="Jose S."/>
            <person name="Gao Y."/>
            <person name="Eisenberg T."/>
            <person name="Delmonte P."/>
            <person name="Blom J."/>
            <person name="Mitchell K.K."/>
        </authorList>
    </citation>
    <scope>NUCLEOTIDE SEQUENCE [LARGE SCALE GENOMIC DNA]</scope>
    <source>
        <strain evidence="3 4">SQ9-PEA</strain>
    </source>
</reference>
<keyword evidence="1" id="KW-0812">Transmembrane</keyword>
<dbReference type="CDD" id="cd03392">
    <property type="entry name" value="PAP2_like_2"/>
    <property type="match status" value="1"/>
</dbReference>
<dbReference type="PANTHER" id="PTHR14969">
    <property type="entry name" value="SPHINGOSINE-1-PHOSPHATE PHOSPHOHYDROLASE"/>
    <property type="match status" value="1"/>
</dbReference>
<organism evidence="3 4">
    <name type="scientific">Streptococcus sciuri</name>
    <dbReference type="NCBI Taxonomy" id="2973939"/>
    <lineage>
        <taxon>Bacteria</taxon>
        <taxon>Bacillati</taxon>
        <taxon>Bacillota</taxon>
        <taxon>Bacilli</taxon>
        <taxon>Lactobacillales</taxon>
        <taxon>Streptococcaceae</taxon>
        <taxon>Streptococcus</taxon>
    </lineage>
</organism>
<keyword evidence="1" id="KW-0472">Membrane</keyword>
<dbReference type="InterPro" id="IPR000326">
    <property type="entry name" value="PAP2/HPO"/>
</dbReference>
<comment type="caution">
    <text evidence="3">The sequence shown here is derived from an EMBL/GenBank/DDBJ whole genome shotgun (WGS) entry which is preliminary data.</text>
</comment>